<dbReference type="Pfam" id="PF13646">
    <property type="entry name" value="HEAT_2"/>
    <property type="match status" value="1"/>
</dbReference>
<evidence type="ECO:0000313" key="2">
    <source>
        <dbReference type="Proteomes" id="UP000239388"/>
    </source>
</evidence>
<dbReference type="SUPFAM" id="SSF48371">
    <property type="entry name" value="ARM repeat"/>
    <property type="match status" value="1"/>
</dbReference>
<gene>
    <name evidence="1" type="ORF">C5Y98_26025</name>
</gene>
<sequence length="602" mass="66364">MSVIDQVYQETRRLAVAGSNLAADDFRLKKLIPLLRKAAEKAPVFGKLADSAESLLSSPATQSADKLLELSSMVTAILYTQGQTGIEGKLASLPKTELEFKPTRTGARALKPLLDALTTTGPGRLEIIRDAAERGLFNDLRLVSPAIAAIDDPYAEIGDLVTDKILPIYGPTIYPLLRSGFDPKGKGGAARRLRRMHKIDPEGTHALVEESLESGSKEVKLAALACLKGNKRTLDLLLGQASSRTKDIRLAALRSLAEMDAPEVITVLTQALNSADAGEIAPLVSRNRSKKLKGYLLAEIERLLDEALNTSAAKKRETALNRLGEILPALKRDQEKGTIAFLTRCYDEKDNIAKLKGKATDGNDILGTVGSLITACGNKPLQKRLVDDVDSLGIELFIASFQTSLQICKPAEIFTKFSPYYQGDKKQRKTKEAEKNEILRSLLEHVASPHAYHYYHYLPGTAIQYDQENQPEAKLDDRWLDLAVEHQDLEMVHILARPKHKPTQAFLADAFQKSLKQKSWYHEAHLILETMLTTSDPNATASVVTAIEKLNQKDTGSIWWFSHLLQNAPPETVAAIEAMLPQLNEKLVDALVPYLTETKART</sequence>
<comment type="caution">
    <text evidence="1">The sequence shown here is derived from an EMBL/GenBank/DDBJ whole genome shotgun (WGS) entry which is preliminary data.</text>
</comment>
<reference evidence="1 2" key="1">
    <citation type="submission" date="2018-02" db="EMBL/GenBank/DDBJ databases">
        <title>Comparative genomes isolates from brazilian mangrove.</title>
        <authorList>
            <person name="Araujo J.E."/>
            <person name="Taketani R.G."/>
            <person name="Silva M.C.P."/>
            <person name="Loureco M.V."/>
            <person name="Andreote F.D."/>
        </authorList>
    </citation>
    <scope>NUCLEOTIDE SEQUENCE [LARGE SCALE GENOMIC DNA]</scope>
    <source>
        <strain evidence="1 2">NAP PRIS-MGV</strain>
    </source>
</reference>
<accession>A0A2S8F866</accession>
<dbReference type="OrthoDB" id="83685at2"/>
<dbReference type="Gene3D" id="1.25.10.10">
    <property type="entry name" value="Leucine-rich Repeat Variant"/>
    <property type="match status" value="1"/>
</dbReference>
<dbReference type="AlphaFoldDB" id="A0A2S8F866"/>
<dbReference type="EMBL" id="PUIB01000025">
    <property type="protein sequence ID" value="PQO28353.1"/>
    <property type="molecule type" value="Genomic_DNA"/>
</dbReference>
<organism evidence="1 2">
    <name type="scientific">Blastopirellula marina</name>
    <dbReference type="NCBI Taxonomy" id="124"/>
    <lineage>
        <taxon>Bacteria</taxon>
        <taxon>Pseudomonadati</taxon>
        <taxon>Planctomycetota</taxon>
        <taxon>Planctomycetia</taxon>
        <taxon>Pirellulales</taxon>
        <taxon>Pirellulaceae</taxon>
        <taxon>Blastopirellula</taxon>
    </lineage>
</organism>
<dbReference type="InterPro" id="IPR016024">
    <property type="entry name" value="ARM-type_fold"/>
</dbReference>
<name>A0A2S8F866_9BACT</name>
<evidence type="ECO:0000313" key="1">
    <source>
        <dbReference type="EMBL" id="PQO28353.1"/>
    </source>
</evidence>
<protein>
    <recommendedName>
        <fullName evidence="3">HEAT repeat domain-containing protein</fullName>
    </recommendedName>
</protein>
<dbReference type="InterPro" id="IPR011989">
    <property type="entry name" value="ARM-like"/>
</dbReference>
<proteinExistence type="predicted"/>
<dbReference type="Proteomes" id="UP000239388">
    <property type="component" value="Unassembled WGS sequence"/>
</dbReference>
<evidence type="ECO:0008006" key="3">
    <source>
        <dbReference type="Google" id="ProtNLM"/>
    </source>
</evidence>